<dbReference type="EMBL" id="CP072943">
    <property type="protein sequence ID" value="QTX32580.1"/>
    <property type="molecule type" value="Genomic_DNA"/>
</dbReference>
<evidence type="ECO:0000256" key="1">
    <source>
        <dbReference type="SAM" id="MobiDB-lite"/>
    </source>
</evidence>
<dbReference type="InterPro" id="IPR007344">
    <property type="entry name" value="GrpB/CoaE"/>
</dbReference>
<dbReference type="Proteomes" id="UP000671879">
    <property type="component" value="Chromosome"/>
</dbReference>
<accession>A0A9Q7A8G0</accession>
<dbReference type="AlphaFoldDB" id="A0A9Q7A8G0"/>
<dbReference type="Gene3D" id="3.30.460.10">
    <property type="entry name" value="Beta Polymerase, domain 2"/>
    <property type="match status" value="1"/>
</dbReference>
<keyword evidence="3" id="KW-1185">Reference proteome</keyword>
<dbReference type="KEGG" id="aram:KAR29_01150"/>
<dbReference type="PANTHER" id="PTHR34822:SF1">
    <property type="entry name" value="GRPB FAMILY PROTEIN"/>
    <property type="match status" value="1"/>
</dbReference>
<reference evidence="3" key="1">
    <citation type="submission" date="2021-04" db="EMBL/GenBank/DDBJ databases">
        <title>A novel Synergistetes isolate from a pyrite-forming mixed culture.</title>
        <authorList>
            <person name="Bunk B."/>
            <person name="Sproer C."/>
            <person name="Spring S."/>
            <person name="Pester M."/>
        </authorList>
    </citation>
    <scope>NUCLEOTIDE SEQUENCE [LARGE SCALE GENOMIC DNA]</scope>
    <source>
        <strain evidence="3">J.5.4.2-T.3.5.2</strain>
    </source>
</reference>
<sequence>MRRTGAGRHRSAPPATNGEETFDEEADGVKKLREMSDEELWRLFPIVLSEPDPAWKVWYAHEEKTLVEALGRKNVERIHHIGSTAVEGLKAKPTVDILLEIVPGCDLLRLERILKGEGYLGIDQPENPPPHRLFLKGYTEEGFAEKVFHLHVRYRGDWDELYFRDYLRIRSDAAREYERLKIGLKALYERNRDRYSKGKTDFVRTHTALARALFGDRYGG</sequence>
<dbReference type="RefSeq" id="WP_274373825.1">
    <property type="nucleotide sequence ID" value="NZ_CP072943.1"/>
</dbReference>
<feature type="region of interest" description="Disordered" evidence="1">
    <location>
        <begin position="1"/>
        <end position="25"/>
    </location>
</feature>
<dbReference type="SUPFAM" id="SSF81301">
    <property type="entry name" value="Nucleotidyltransferase"/>
    <property type="match status" value="1"/>
</dbReference>
<protein>
    <submittedName>
        <fullName evidence="2">GrpB family protein</fullName>
    </submittedName>
</protein>
<organism evidence="2 3">
    <name type="scientific">Aminithiophilus ramosus</name>
    <dbReference type="NCBI Taxonomy" id="3029084"/>
    <lineage>
        <taxon>Bacteria</taxon>
        <taxon>Thermotogati</taxon>
        <taxon>Synergistota</taxon>
        <taxon>Synergistia</taxon>
        <taxon>Synergistales</taxon>
        <taxon>Aminithiophilaceae</taxon>
        <taxon>Aminithiophilus</taxon>
    </lineage>
</organism>
<gene>
    <name evidence="2" type="ORF">KAR29_01150</name>
</gene>
<evidence type="ECO:0000313" key="3">
    <source>
        <dbReference type="Proteomes" id="UP000671879"/>
    </source>
</evidence>
<evidence type="ECO:0000313" key="2">
    <source>
        <dbReference type="EMBL" id="QTX32580.1"/>
    </source>
</evidence>
<dbReference type="PANTHER" id="PTHR34822">
    <property type="entry name" value="GRPB DOMAIN PROTEIN (AFU_ORTHOLOGUE AFUA_1G01530)"/>
    <property type="match status" value="1"/>
</dbReference>
<dbReference type="Pfam" id="PF04229">
    <property type="entry name" value="GrpB"/>
    <property type="match status" value="1"/>
</dbReference>
<proteinExistence type="predicted"/>
<name>A0A9Q7A8G0_9BACT</name>
<dbReference type="InterPro" id="IPR043519">
    <property type="entry name" value="NT_sf"/>
</dbReference>
<feature type="compositionally biased region" description="Basic residues" evidence="1">
    <location>
        <begin position="1"/>
        <end position="11"/>
    </location>
</feature>